<sequence>MEKAVTSANYNRRVVVNVFSSCFWCIFGGNGSRNGICQQQPQPKRPSLGPQI</sequence>
<accession>A0A914LLV7</accession>
<reference evidence="2" key="1">
    <citation type="submission" date="2022-11" db="UniProtKB">
        <authorList>
            <consortium name="WormBaseParasite"/>
        </authorList>
    </citation>
    <scope>IDENTIFICATION</scope>
</reference>
<evidence type="ECO:0000313" key="1">
    <source>
        <dbReference type="Proteomes" id="UP000887563"/>
    </source>
</evidence>
<proteinExistence type="predicted"/>
<organism evidence="1 2">
    <name type="scientific">Meloidogyne incognita</name>
    <name type="common">Southern root-knot nematode worm</name>
    <name type="synonym">Oxyuris incognita</name>
    <dbReference type="NCBI Taxonomy" id="6306"/>
    <lineage>
        <taxon>Eukaryota</taxon>
        <taxon>Metazoa</taxon>
        <taxon>Ecdysozoa</taxon>
        <taxon>Nematoda</taxon>
        <taxon>Chromadorea</taxon>
        <taxon>Rhabditida</taxon>
        <taxon>Tylenchina</taxon>
        <taxon>Tylenchomorpha</taxon>
        <taxon>Tylenchoidea</taxon>
        <taxon>Meloidogynidae</taxon>
        <taxon>Meloidogyninae</taxon>
        <taxon>Meloidogyne</taxon>
        <taxon>Meloidogyne incognita group</taxon>
    </lineage>
</organism>
<evidence type="ECO:0000313" key="2">
    <source>
        <dbReference type="WBParaSite" id="Minc3s00642g15512"/>
    </source>
</evidence>
<dbReference type="AlphaFoldDB" id="A0A914LLV7"/>
<keyword evidence="1" id="KW-1185">Reference proteome</keyword>
<dbReference type="WBParaSite" id="Minc3s00642g15512">
    <property type="protein sequence ID" value="Minc3s00642g15512"/>
    <property type="gene ID" value="Minc3s00642g15512"/>
</dbReference>
<name>A0A914LLV7_MELIC</name>
<protein>
    <submittedName>
        <fullName evidence="2">Uncharacterized protein</fullName>
    </submittedName>
</protein>
<dbReference type="Proteomes" id="UP000887563">
    <property type="component" value="Unplaced"/>
</dbReference>